<dbReference type="InterPro" id="IPR000644">
    <property type="entry name" value="CBS_dom"/>
</dbReference>
<evidence type="ECO:0000256" key="2">
    <source>
        <dbReference type="ARBA" id="ARBA00022475"/>
    </source>
</evidence>
<reference evidence="8 9" key="1">
    <citation type="journal article" date="2019" name="Int. J. Syst. Evol. Microbiol.">
        <title>The Global Catalogue of Microorganisms (GCM) 10K type strain sequencing project: providing services to taxonomists for standard genome sequencing and annotation.</title>
        <authorList>
            <consortium name="The Broad Institute Genomics Platform"/>
            <consortium name="The Broad Institute Genome Sequencing Center for Infectious Disease"/>
            <person name="Wu L."/>
            <person name="Ma J."/>
        </authorList>
    </citation>
    <scope>NUCLEOTIDE SEQUENCE [LARGE SCALE GENOMIC DNA]</scope>
    <source>
        <strain evidence="8 9">JCM 6833</strain>
    </source>
</reference>
<evidence type="ECO:0000313" key="9">
    <source>
        <dbReference type="Proteomes" id="UP001501509"/>
    </source>
</evidence>
<comment type="subcellular location">
    <subcellularLocation>
        <location evidence="1">Cell membrane</location>
        <topology evidence="1">Multi-pass membrane protein</topology>
    </subcellularLocation>
</comment>
<feature type="transmembrane region" description="Helical" evidence="5">
    <location>
        <begin position="98"/>
        <end position="119"/>
    </location>
</feature>
<dbReference type="PANTHER" id="PTHR43099:SF5">
    <property type="entry name" value="HLYC_CORC FAMILY TRANSPORTER"/>
    <property type="match status" value="1"/>
</dbReference>
<feature type="domain" description="CBS" evidence="6">
    <location>
        <begin position="290"/>
        <end position="346"/>
    </location>
</feature>
<evidence type="ECO:0000313" key="8">
    <source>
        <dbReference type="EMBL" id="GAA2580939.1"/>
    </source>
</evidence>
<dbReference type="Pfam" id="PF00571">
    <property type="entry name" value="CBS"/>
    <property type="match status" value="1"/>
</dbReference>
<feature type="transmembrane region" description="Helical" evidence="5">
    <location>
        <begin position="6"/>
        <end position="28"/>
    </location>
</feature>
<evidence type="ECO:0000256" key="3">
    <source>
        <dbReference type="PROSITE-ProRule" id="PRU00703"/>
    </source>
</evidence>
<dbReference type="PROSITE" id="PS51371">
    <property type="entry name" value="CBS"/>
    <property type="match status" value="1"/>
</dbReference>
<evidence type="ECO:0000259" key="7">
    <source>
        <dbReference type="PROSITE" id="PS51846"/>
    </source>
</evidence>
<dbReference type="Proteomes" id="UP001501509">
    <property type="component" value="Unassembled WGS sequence"/>
</dbReference>
<dbReference type="Gene3D" id="3.10.580.10">
    <property type="entry name" value="CBS-domain"/>
    <property type="match status" value="1"/>
</dbReference>
<comment type="caution">
    <text evidence="8">The sequence shown here is derived from an EMBL/GenBank/DDBJ whole genome shotgun (WGS) entry which is preliminary data.</text>
</comment>
<dbReference type="SUPFAM" id="SSF54631">
    <property type="entry name" value="CBS-domain pair"/>
    <property type="match status" value="1"/>
</dbReference>
<evidence type="ECO:0000256" key="5">
    <source>
        <dbReference type="SAM" id="Phobius"/>
    </source>
</evidence>
<organism evidence="8 9">
    <name type="scientific">Actinomadura fulvescens</name>
    <dbReference type="NCBI Taxonomy" id="46160"/>
    <lineage>
        <taxon>Bacteria</taxon>
        <taxon>Bacillati</taxon>
        <taxon>Actinomycetota</taxon>
        <taxon>Actinomycetes</taxon>
        <taxon>Streptosporangiales</taxon>
        <taxon>Thermomonosporaceae</taxon>
        <taxon>Actinomadura</taxon>
    </lineage>
</organism>
<dbReference type="RefSeq" id="WP_344538372.1">
    <property type="nucleotide sequence ID" value="NZ_BAAATD010000001.1"/>
</dbReference>
<evidence type="ECO:0000259" key="6">
    <source>
        <dbReference type="PROSITE" id="PS51371"/>
    </source>
</evidence>
<protein>
    <submittedName>
        <fullName evidence="8">Hemolysin family protein</fullName>
    </submittedName>
</protein>
<dbReference type="PROSITE" id="PS51846">
    <property type="entry name" value="CNNM"/>
    <property type="match status" value="1"/>
</dbReference>
<dbReference type="InterPro" id="IPR002550">
    <property type="entry name" value="CNNM"/>
</dbReference>
<name>A0ABN3PGF8_9ACTN</name>
<proteinExistence type="predicted"/>
<keyword evidence="4 5" id="KW-0812">Transmembrane</keyword>
<accession>A0ABN3PGF8</accession>
<gene>
    <name evidence="8" type="ORF">GCM10010411_11870</name>
</gene>
<sequence>MNLSVGVPLTVLLLLGNGFFVAAEFALVAAKRPRLERAAAEGSRAAAAAVAGIGELSLMLAGAQLGITMCSLGLGLVSEPVIAQTLTPVFHAAGLPETGAHAVAFVLALALVTFLHMVIGEMAPKSWAIARPERSAMMLAPPFRAFTTLVRPGLAALNTVTNLLLRAIGVPPQDTLSVSRTPEQLRDLVEESRRLGLIDEPDVRLLRAALEAPESSLEDLLTPVDEIVSVPPSATPQEVIDTSVRTGRTRIMLRSRGHVPGGRQSRPRMVHVRDAYLARARGRRTPAGQLGHPVPTLGVETPVSEAVSTLRAHHSHLGLVLGHDGAPAGVINLDDLLTTLLAPGRTGQDVNPG</sequence>
<evidence type="ECO:0000256" key="4">
    <source>
        <dbReference type="PROSITE-ProRule" id="PRU01193"/>
    </source>
</evidence>
<feature type="domain" description="CNNM transmembrane" evidence="7">
    <location>
        <begin position="1"/>
        <end position="202"/>
    </location>
</feature>
<dbReference type="InterPro" id="IPR051676">
    <property type="entry name" value="UPF0053_domain"/>
</dbReference>
<dbReference type="EMBL" id="BAAATD010000001">
    <property type="protein sequence ID" value="GAA2580939.1"/>
    <property type="molecule type" value="Genomic_DNA"/>
</dbReference>
<dbReference type="PANTHER" id="PTHR43099">
    <property type="entry name" value="UPF0053 PROTEIN YRKA"/>
    <property type="match status" value="1"/>
</dbReference>
<keyword evidence="4 5" id="KW-0472">Membrane</keyword>
<keyword evidence="9" id="KW-1185">Reference proteome</keyword>
<keyword evidence="4 5" id="KW-1133">Transmembrane helix</keyword>
<keyword evidence="3" id="KW-0129">CBS domain</keyword>
<keyword evidence="2" id="KW-1003">Cell membrane</keyword>
<evidence type="ECO:0000256" key="1">
    <source>
        <dbReference type="ARBA" id="ARBA00004651"/>
    </source>
</evidence>
<dbReference type="InterPro" id="IPR046342">
    <property type="entry name" value="CBS_dom_sf"/>
</dbReference>
<dbReference type="Pfam" id="PF01595">
    <property type="entry name" value="CNNM"/>
    <property type="match status" value="1"/>
</dbReference>
<feature type="transmembrane region" description="Helical" evidence="5">
    <location>
        <begin position="49"/>
        <end position="78"/>
    </location>
</feature>